<feature type="signal peptide" evidence="2">
    <location>
        <begin position="1"/>
        <end position="26"/>
    </location>
</feature>
<dbReference type="Pfam" id="PF08309">
    <property type="entry name" value="LVIVD"/>
    <property type="match status" value="2"/>
</dbReference>
<protein>
    <submittedName>
        <fullName evidence="3">LVIVD repeat-containing protein</fullName>
    </submittedName>
</protein>
<sequence length="197" mass="21428">MSRRVIRTVGALVATVALVTPATAVADHATNPHTPNMHAKGHSPHPATFLGEPDGVRHVSSDIAFWGKLAFHGNYDGFRIVDIADPDNPTEIAHQRCNGDQGDIVVWENILVRAWNSKKAVPRDCDGQTVPAGWEGVHVFDVSNLSNPSLVASVELPCGSHTLTAAPGQRPVDRLQQQLQQHWLRNERQPGAGERAR</sequence>
<dbReference type="EMBL" id="FNET01000047">
    <property type="protein sequence ID" value="SDN33092.1"/>
    <property type="molecule type" value="Genomic_DNA"/>
</dbReference>
<evidence type="ECO:0000313" key="4">
    <source>
        <dbReference type="Proteomes" id="UP000199682"/>
    </source>
</evidence>
<accession>A0A1H0AHN0</accession>
<dbReference type="InterPro" id="IPR013211">
    <property type="entry name" value="LVIVD"/>
</dbReference>
<dbReference type="Proteomes" id="UP000199682">
    <property type="component" value="Unassembled WGS sequence"/>
</dbReference>
<proteinExistence type="predicted"/>
<keyword evidence="2" id="KW-0732">Signal</keyword>
<feature type="chain" id="PRO_5011507140" evidence="2">
    <location>
        <begin position="27"/>
        <end position="197"/>
    </location>
</feature>
<reference evidence="4" key="1">
    <citation type="submission" date="2016-10" db="EMBL/GenBank/DDBJ databases">
        <authorList>
            <person name="Varghese N."/>
            <person name="Submissions S."/>
        </authorList>
    </citation>
    <scope>NUCLEOTIDE SEQUENCE [LARGE SCALE GENOMIC DNA]</scope>
    <source>
        <strain evidence="4">DSM 44796</strain>
    </source>
</reference>
<organism evidence="3 4">
    <name type="scientific">Lentzea albidocapillata subsp. violacea</name>
    <dbReference type="NCBI Taxonomy" id="128104"/>
    <lineage>
        <taxon>Bacteria</taxon>
        <taxon>Bacillati</taxon>
        <taxon>Actinomycetota</taxon>
        <taxon>Actinomycetes</taxon>
        <taxon>Pseudonocardiales</taxon>
        <taxon>Pseudonocardiaceae</taxon>
        <taxon>Lentzea</taxon>
    </lineage>
</organism>
<dbReference type="AlphaFoldDB" id="A0A1H0AHN0"/>
<evidence type="ECO:0000256" key="2">
    <source>
        <dbReference type="SAM" id="SignalP"/>
    </source>
</evidence>
<gene>
    <name evidence="3" type="ORF">SAMN04488074_1479</name>
</gene>
<feature type="region of interest" description="Disordered" evidence="1">
    <location>
        <begin position="27"/>
        <end position="53"/>
    </location>
</feature>
<evidence type="ECO:0000256" key="1">
    <source>
        <dbReference type="SAM" id="MobiDB-lite"/>
    </source>
</evidence>
<name>A0A1H0AHN0_9PSEU</name>
<evidence type="ECO:0000313" key="3">
    <source>
        <dbReference type="EMBL" id="SDN33092.1"/>
    </source>
</evidence>